<comment type="caution">
    <text evidence="4">The sequence shown here is derived from an EMBL/GenBank/DDBJ whole genome shotgun (WGS) entry which is preliminary data.</text>
</comment>
<dbReference type="SMART" id="SM00903">
    <property type="entry name" value="Flavin_Reduct"/>
    <property type="match status" value="1"/>
</dbReference>
<evidence type="ECO:0000256" key="1">
    <source>
        <dbReference type="ARBA" id="ARBA00008898"/>
    </source>
</evidence>
<comment type="similarity">
    <text evidence="1">Belongs to the non-flavoprotein flavin reductase family.</text>
</comment>
<protein>
    <submittedName>
        <fullName evidence="4">Flavin reductase family protein</fullName>
        <ecNumber evidence="4">1.5.1.-</ecNumber>
    </submittedName>
</protein>
<keyword evidence="5" id="KW-1185">Reference proteome</keyword>
<feature type="domain" description="Flavin reductase like" evidence="3">
    <location>
        <begin position="17"/>
        <end position="158"/>
    </location>
</feature>
<organism evidence="4 5">
    <name type="scientific">Streptomyces cinereospinus</name>
    <dbReference type="NCBI Taxonomy" id="285561"/>
    <lineage>
        <taxon>Bacteria</taxon>
        <taxon>Bacillati</taxon>
        <taxon>Actinomycetota</taxon>
        <taxon>Actinomycetes</taxon>
        <taxon>Kitasatosporales</taxon>
        <taxon>Streptomycetaceae</taxon>
        <taxon>Streptomyces</taxon>
    </lineage>
</organism>
<reference evidence="4 5" key="1">
    <citation type="submission" date="2024-09" db="EMBL/GenBank/DDBJ databases">
        <authorList>
            <person name="Sun Q."/>
            <person name="Mori K."/>
        </authorList>
    </citation>
    <scope>NUCLEOTIDE SEQUENCE [LARGE SCALE GENOMIC DNA]</scope>
    <source>
        <strain evidence="4 5">JCM 6917</strain>
    </source>
</reference>
<dbReference type="EC" id="1.5.1.-" evidence="4"/>
<keyword evidence="2 4" id="KW-0560">Oxidoreductase</keyword>
<evidence type="ECO:0000256" key="2">
    <source>
        <dbReference type="ARBA" id="ARBA00023002"/>
    </source>
</evidence>
<dbReference type="InterPro" id="IPR002563">
    <property type="entry name" value="Flavin_Rdtase-like_dom"/>
</dbReference>
<accession>A0ABV5N9P1</accession>
<sequence>MRTERRSVAPQTFRDMMAGVCAPVTVVTTMSDGTPSGATVSSFASLSLDPPLVTVAFDRGSRVLEQILAERRFGVNLLGHAQADLAVLFATRNVDRFAQIGWHLDDGLPRLDGAAGWLECDLHEAVEGGDHLLLLGHVVGASRAELPPLVYAYRTFGTHSHYDERRRPAIIDSIAALAR</sequence>
<dbReference type="EMBL" id="JBHMCY010000087">
    <property type="protein sequence ID" value="MFB9467015.1"/>
    <property type="molecule type" value="Genomic_DNA"/>
</dbReference>
<dbReference type="Pfam" id="PF01613">
    <property type="entry name" value="Flavin_Reduct"/>
    <property type="match status" value="1"/>
</dbReference>
<dbReference type="RefSeq" id="WP_381350113.1">
    <property type="nucleotide sequence ID" value="NZ_JBHMCY010000087.1"/>
</dbReference>
<gene>
    <name evidence="4" type="ORF">ACFF45_31085</name>
</gene>
<evidence type="ECO:0000313" key="5">
    <source>
        <dbReference type="Proteomes" id="UP001589709"/>
    </source>
</evidence>
<dbReference type="SUPFAM" id="SSF50475">
    <property type="entry name" value="FMN-binding split barrel"/>
    <property type="match status" value="1"/>
</dbReference>
<dbReference type="InterPro" id="IPR050268">
    <property type="entry name" value="NADH-dep_flavin_reductase"/>
</dbReference>
<name>A0ABV5N9P1_9ACTN</name>
<dbReference type="GO" id="GO:0016491">
    <property type="term" value="F:oxidoreductase activity"/>
    <property type="evidence" value="ECO:0007669"/>
    <property type="project" value="UniProtKB-KW"/>
</dbReference>
<dbReference type="PANTHER" id="PTHR30466:SF11">
    <property type="entry name" value="FLAVIN-DEPENDENT MONOOXYGENASE, REDUCTASE SUBUNIT HSAB"/>
    <property type="match status" value="1"/>
</dbReference>
<dbReference type="Gene3D" id="2.30.110.10">
    <property type="entry name" value="Electron Transport, Fmn-binding Protein, Chain A"/>
    <property type="match status" value="1"/>
</dbReference>
<dbReference type="PANTHER" id="PTHR30466">
    <property type="entry name" value="FLAVIN REDUCTASE"/>
    <property type="match status" value="1"/>
</dbReference>
<evidence type="ECO:0000313" key="4">
    <source>
        <dbReference type="EMBL" id="MFB9467015.1"/>
    </source>
</evidence>
<dbReference type="Proteomes" id="UP001589709">
    <property type="component" value="Unassembled WGS sequence"/>
</dbReference>
<proteinExistence type="inferred from homology"/>
<evidence type="ECO:0000259" key="3">
    <source>
        <dbReference type="SMART" id="SM00903"/>
    </source>
</evidence>
<dbReference type="InterPro" id="IPR012349">
    <property type="entry name" value="Split_barrel_FMN-bd"/>
</dbReference>